<dbReference type="PANTHER" id="PTHR37814:SF1">
    <property type="entry name" value="MEMBRANE PROTEIN"/>
    <property type="match status" value="1"/>
</dbReference>
<feature type="transmembrane region" description="Helical" evidence="1">
    <location>
        <begin position="28"/>
        <end position="51"/>
    </location>
</feature>
<name>A0A3N4GHX5_9LACT</name>
<protein>
    <recommendedName>
        <fullName evidence="4">Branched-chain amino acid transport system carrier protein</fullName>
    </recommendedName>
</protein>
<dbReference type="EMBL" id="RKMG01000025">
    <property type="protein sequence ID" value="RPA58230.1"/>
    <property type="molecule type" value="Genomic_DNA"/>
</dbReference>
<feature type="transmembrane region" description="Helical" evidence="1">
    <location>
        <begin position="220"/>
        <end position="244"/>
    </location>
</feature>
<proteinExistence type="predicted"/>
<gene>
    <name evidence="2" type="ORF">EF384_07550</name>
</gene>
<dbReference type="AlphaFoldDB" id="A0A3N4GHX5"/>
<evidence type="ECO:0000256" key="1">
    <source>
        <dbReference type="SAM" id="Phobius"/>
    </source>
</evidence>
<dbReference type="InterPro" id="IPR038728">
    <property type="entry name" value="YkvI-like"/>
</dbReference>
<dbReference type="OrthoDB" id="4424890at2"/>
<feature type="transmembrane region" description="Helical" evidence="1">
    <location>
        <begin position="107"/>
        <end position="128"/>
    </location>
</feature>
<feature type="transmembrane region" description="Helical" evidence="1">
    <location>
        <begin position="82"/>
        <end position="101"/>
    </location>
</feature>
<feature type="transmembrane region" description="Helical" evidence="1">
    <location>
        <begin position="301"/>
        <end position="320"/>
    </location>
</feature>
<sequence>MTAGAMTASLIGSGFATGQEIIQYFVAHSWQGILGIITTFITVAFMGHAFFRAGLNRKKDLSSPNDVFILFAGQKIGTIYKYLALVVLFLTYAVMVAGAGATIHQQFGIPVIIGSGIMYILSAGTVMLGLEKLTNILGNIGPAIAIIAILLGLAGFFMYQGKLGQANQLVQAALADETIHAASGNWLISALNYVGLIIMLNAGFLAQTGTQANTLKETKIAALLSSGIYAAGILILFLAFMAGFASVGGAQVPSLVIANDIHPFVSYLFIIIIMLAIYTTVVAMLWNVASSLATEGTKGHKWMTALVGLIATLIGLFLPFDQLVNIVYVVSGYFGIIFLFIMISKFCPNAPSRKINLCT</sequence>
<keyword evidence="1" id="KW-0472">Membrane</keyword>
<evidence type="ECO:0000313" key="2">
    <source>
        <dbReference type="EMBL" id="RPA58230.1"/>
    </source>
</evidence>
<feature type="transmembrane region" description="Helical" evidence="1">
    <location>
        <begin position="326"/>
        <end position="347"/>
    </location>
</feature>
<organism evidence="2 3">
    <name type="scientific">Aerococcus agrisoli</name>
    <dbReference type="NCBI Taxonomy" id="2487350"/>
    <lineage>
        <taxon>Bacteria</taxon>
        <taxon>Bacillati</taxon>
        <taxon>Bacillota</taxon>
        <taxon>Bacilli</taxon>
        <taxon>Lactobacillales</taxon>
        <taxon>Aerococcaceae</taxon>
        <taxon>Aerococcus</taxon>
    </lineage>
</organism>
<feature type="transmembrane region" description="Helical" evidence="1">
    <location>
        <begin position="140"/>
        <end position="159"/>
    </location>
</feature>
<keyword evidence="1" id="KW-1133">Transmembrane helix</keyword>
<feature type="transmembrane region" description="Helical" evidence="1">
    <location>
        <begin position="264"/>
        <end position="289"/>
    </location>
</feature>
<dbReference type="Proteomes" id="UP000273977">
    <property type="component" value="Unassembled WGS sequence"/>
</dbReference>
<keyword evidence="3" id="KW-1185">Reference proteome</keyword>
<reference evidence="2 3" key="1">
    <citation type="submission" date="2018-11" db="EMBL/GenBank/DDBJ databases">
        <title>Aerococcus sp. SJQ22, whole genome shotgun sequence.</title>
        <authorList>
            <person name="Sun L."/>
            <person name="Gao X."/>
            <person name="Chen W."/>
            <person name="Huang K."/>
        </authorList>
    </citation>
    <scope>NUCLEOTIDE SEQUENCE [LARGE SCALE GENOMIC DNA]</scope>
    <source>
        <strain evidence="2 3">SJQ22</strain>
    </source>
</reference>
<evidence type="ECO:0000313" key="3">
    <source>
        <dbReference type="Proteomes" id="UP000273977"/>
    </source>
</evidence>
<accession>A0A3N4GHX5</accession>
<comment type="caution">
    <text evidence="2">The sequence shown here is derived from an EMBL/GenBank/DDBJ whole genome shotgun (WGS) entry which is preliminary data.</text>
</comment>
<dbReference type="PANTHER" id="PTHR37814">
    <property type="entry name" value="CONSERVED MEMBRANE PROTEIN"/>
    <property type="match status" value="1"/>
</dbReference>
<feature type="transmembrane region" description="Helical" evidence="1">
    <location>
        <begin position="186"/>
        <end position="208"/>
    </location>
</feature>
<evidence type="ECO:0008006" key="4">
    <source>
        <dbReference type="Google" id="ProtNLM"/>
    </source>
</evidence>
<keyword evidence="1" id="KW-0812">Transmembrane</keyword>